<gene>
    <name evidence="3" type="ORF">HNQ51_002374</name>
</gene>
<keyword evidence="2" id="KW-0472">Membrane</keyword>
<feature type="transmembrane region" description="Helical" evidence="2">
    <location>
        <begin position="6"/>
        <end position="28"/>
    </location>
</feature>
<comment type="caution">
    <text evidence="3">The sequence shown here is derived from an EMBL/GenBank/DDBJ whole genome shotgun (WGS) entry which is preliminary data.</text>
</comment>
<proteinExistence type="predicted"/>
<dbReference type="AlphaFoldDB" id="A0A840S3W9"/>
<sequence length="122" mass="13548">MQDFSPLWAALALVLGGGLGAGGALWWAKRQRADLVRRMNKAKKAYQTLHEQSAIERQQFAELKRELNEALRRAPARATAPAPLAEPAPPPKFFDSSMMGLRPASDDDNHGFAETQIQTHER</sequence>
<dbReference type="EMBL" id="JACHHO010000003">
    <property type="protein sequence ID" value="MBB5205055.1"/>
    <property type="molecule type" value="Genomic_DNA"/>
</dbReference>
<reference evidence="3 4" key="1">
    <citation type="submission" date="2020-08" db="EMBL/GenBank/DDBJ databases">
        <title>Genomic Encyclopedia of Type Strains, Phase IV (KMG-IV): sequencing the most valuable type-strain genomes for metagenomic binning, comparative biology and taxonomic classification.</title>
        <authorList>
            <person name="Goeker M."/>
        </authorList>
    </citation>
    <scope>NUCLEOTIDE SEQUENCE [LARGE SCALE GENOMIC DNA]</scope>
    <source>
        <strain evidence="3 4">DSM 23958</strain>
    </source>
</reference>
<keyword evidence="4" id="KW-1185">Reference proteome</keyword>
<keyword evidence="2" id="KW-0812">Transmembrane</keyword>
<protein>
    <submittedName>
        <fullName evidence="3">Uncharacterized protein</fullName>
    </submittedName>
</protein>
<evidence type="ECO:0000256" key="2">
    <source>
        <dbReference type="SAM" id="Phobius"/>
    </source>
</evidence>
<feature type="region of interest" description="Disordered" evidence="1">
    <location>
        <begin position="72"/>
        <end position="122"/>
    </location>
</feature>
<dbReference type="RefSeq" id="WP_138854923.1">
    <property type="nucleotide sequence ID" value="NZ_CP040709.1"/>
</dbReference>
<keyword evidence="2" id="KW-1133">Transmembrane helix</keyword>
<evidence type="ECO:0000256" key="1">
    <source>
        <dbReference type="SAM" id="MobiDB-lite"/>
    </source>
</evidence>
<evidence type="ECO:0000313" key="4">
    <source>
        <dbReference type="Proteomes" id="UP000554837"/>
    </source>
</evidence>
<organism evidence="3 4">
    <name type="scientific">Inhella inkyongensis</name>
    <dbReference type="NCBI Taxonomy" id="392593"/>
    <lineage>
        <taxon>Bacteria</taxon>
        <taxon>Pseudomonadati</taxon>
        <taxon>Pseudomonadota</taxon>
        <taxon>Betaproteobacteria</taxon>
        <taxon>Burkholderiales</taxon>
        <taxon>Sphaerotilaceae</taxon>
        <taxon>Inhella</taxon>
    </lineage>
</organism>
<name>A0A840S3W9_9BURK</name>
<evidence type="ECO:0000313" key="3">
    <source>
        <dbReference type="EMBL" id="MBB5205055.1"/>
    </source>
</evidence>
<accession>A0A840S3W9</accession>
<dbReference type="Proteomes" id="UP000554837">
    <property type="component" value="Unassembled WGS sequence"/>
</dbReference>